<protein>
    <recommendedName>
        <fullName evidence="3">Phage major capsid protein</fullName>
    </recommendedName>
</protein>
<reference evidence="1 2" key="1">
    <citation type="submission" date="2019-10" db="EMBL/GenBank/DDBJ databases">
        <authorList>
            <person name="Karimi E."/>
        </authorList>
    </citation>
    <scope>NUCLEOTIDE SEQUENCE [LARGE SCALE GENOMIC DNA]</scope>
    <source>
        <strain evidence="1">Bacillus sp. 71</strain>
    </source>
</reference>
<dbReference type="RefSeq" id="WP_159146556.1">
    <property type="nucleotide sequence ID" value="NZ_LR733376.1"/>
</dbReference>
<dbReference type="Pfam" id="PF25209">
    <property type="entry name" value="Phage_capsid_4"/>
    <property type="match status" value="1"/>
</dbReference>
<dbReference type="Proteomes" id="UP000437562">
    <property type="component" value="Unassembled WGS sequence"/>
</dbReference>
<name>A0A653ZYN9_BACMY</name>
<dbReference type="EMBL" id="CABWMC010000029">
    <property type="protein sequence ID" value="VXC60531.1"/>
    <property type="molecule type" value="Genomic_DNA"/>
</dbReference>
<dbReference type="AlphaFoldDB" id="A0A653ZYN9"/>
<gene>
    <name evidence="1" type="ORF">BACI71_40378</name>
</gene>
<dbReference type="Gene3D" id="3.90.1690.10">
    <property type="entry name" value="phage-related protein like domain"/>
    <property type="match status" value="1"/>
</dbReference>
<sequence>MSDLTLGNHPLLKKQFVDVRIKDLAGRKMIADLLMTKTSVDALSVKFFKDADADASGRYAYEEVPEVGEGSGFKRIGISEKAQLALIRKYGLESAISYEQQRFGTNSYFERVFNKLANSVSNMVNAMTYDRILNDANINKRTKVGTGTDLYWSDVTAGQSAKGQTTKGAIAIRSDLSSAQVEASKFGYVLDTMVVSPATFGVISNNSDASPEYINQDLKQLAGYRGNFLGLDLIVDETFADKDVLLVQRGVIGDIADAVPLSTSQYNQDEDMTTVVRALRFTESYVTDPKGIYLLKNIIA</sequence>
<evidence type="ECO:0000313" key="1">
    <source>
        <dbReference type="EMBL" id="VXC60531.1"/>
    </source>
</evidence>
<dbReference type="InterPro" id="IPR053738">
    <property type="entry name" value="Lambda_capsid_assembly"/>
</dbReference>
<evidence type="ECO:0008006" key="3">
    <source>
        <dbReference type="Google" id="ProtNLM"/>
    </source>
</evidence>
<organism evidence="1 2">
    <name type="scientific">Bacillus mycoides</name>
    <dbReference type="NCBI Taxonomy" id="1405"/>
    <lineage>
        <taxon>Bacteria</taxon>
        <taxon>Bacillati</taxon>
        <taxon>Bacillota</taxon>
        <taxon>Bacilli</taxon>
        <taxon>Bacillales</taxon>
        <taxon>Bacillaceae</taxon>
        <taxon>Bacillus</taxon>
        <taxon>Bacillus cereus group</taxon>
    </lineage>
</organism>
<proteinExistence type="predicted"/>
<evidence type="ECO:0000313" key="2">
    <source>
        <dbReference type="Proteomes" id="UP000437562"/>
    </source>
</evidence>
<accession>A0A653ZYN9</accession>